<dbReference type="GO" id="GO:0005737">
    <property type="term" value="C:cytoplasm"/>
    <property type="evidence" value="ECO:0007669"/>
    <property type="project" value="TreeGrafter"/>
</dbReference>
<protein>
    <submittedName>
        <fullName evidence="1">Broad specificity phosphatase PhoE</fullName>
    </submittedName>
</protein>
<dbReference type="CDD" id="cd07067">
    <property type="entry name" value="HP_PGM_like"/>
    <property type="match status" value="1"/>
</dbReference>
<proteinExistence type="predicted"/>
<dbReference type="InterPro" id="IPR013078">
    <property type="entry name" value="His_Pase_superF_clade-1"/>
</dbReference>
<dbReference type="InterPro" id="IPR029033">
    <property type="entry name" value="His_PPase_superfam"/>
</dbReference>
<comment type="caution">
    <text evidence="1">The sequence shown here is derived from an EMBL/GenBank/DDBJ whole genome shotgun (WGS) entry which is preliminary data.</text>
</comment>
<dbReference type="PANTHER" id="PTHR48100:SF51">
    <property type="entry name" value="PHOSPHOGLYCERATE MUTASE"/>
    <property type="match status" value="1"/>
</dbReference>
<keyword evidence="2" id="KW-1185">Reference proteome</keyword>
<name>A0A841E9G2_9ACTN</name>
<dbReference type="AlphaFoldDB" id="A0A841E9G2"/>
<dbReference type="Pfam" id="PF00300">
    <property type="entry name" value="His_Phos_1"/>
    <property type="match status" value="1"/>
</dbReference>
<evidence type="ECO:0000313" key="1">
    <source>
        <dbReference type="EMBL" id="MBB5999104.1"/>
    </source>
</evidence>
<dbReference type="RefSeq" id="WP_184635802.1">
    <property type="nucleotide sequence ID" value="NZ_BAABKT010000010.1"/>
</dbReference>
<dbReference type="Proteomes" id="UP000578077">
    <property type="component" value="Unassembled WGS sequence"/>
</dbReference>
<dbReference type="SUPFAM" id="SSF53254">
    <property type="entry name" value="Phosphoglycerate mutase-like"/>
    <property type="match status" value="1"/>
</dbReference>
<dbReference type="GO" id="GO:0016791">
    <property type="term" value="F:phosphatase activity"/>
    <property type="evidence" value="ECO:0007669"/>
    <property type="project" value="TreeGrafter"/>
</dbReference>
<dbReference type="SMART" id="SM00855">
    <property type="entry name" value="PGAM"/>
    <property type="match status" value="1"/>
</dbReference>
<dbReference type="InterPro" id="IPR050275">
    <property type="entry name" value="PGM_Phosphatase"/>
</dbReference>
<gene>
    <name evidence="1" type="ORF">HNR25_002855</name>
</gene>
<reference evidence="1 2" key="1">
    <citation type="submission" date="2020-08" db="EMBL/GenBank/DDBJ databases">
        <title>Sequencing the genomes of 1000 actinobacteria strains.</title>
        <authorList>
            <person name="Klenk H.-P."/>
        </authorList>
    </citation>
    <scope>NUCLEOTIDE SEQUENCE [LARGE SCALE GENOMIC DNA]</scope>
    <source>
        <strain evidence="1 2">DSM 44593</strain>
    </source>
</reference>
<dbReference type="EMBL" id="JACHLY010000001">
    <property type="protein sequence ID" value="MBB5999104.1"/>
    <property type="molecule type" value="Genomic_DNA"/>
</dbReference>
<evidence type="ECO:0000313" key="2">
    <source>
        <dbReference type="Proteomes" id="UP000578077"/>
    </source>
</evidence>
<dbReference type="PANTHER" id="PTHR48100">
    <property type="entry name" value="BROAD-SPECIFICITY PHOSPHATASE YOR283W-RELATED"/>
    <property type="match status" value="1"/>
</dbReference>
<accession>A0A841E9G2</accession>
<dbReference type="Gene3D" id="3.40.50.1240">
    <property type="entry name" value="Phosphoglycerate mutase-like"/>
    <property type="match status" value="1"/>
</dbReference>
<sequence>MSTTTVVHLLRHGEVHNPDGILYGRLPEFHLSDNGSRMADLAAGWFAGRDVAALYSSPLDRAEETARPLADEFGVAVRMDERLIEAGNTFQGMSLSRRSVRDPRVLRRVYNPFRPSWGEPYARIVARMIDVIKVVRKEAWGREAVCVSHQLPIWMARRAAEKKRLWHRPDRRQCNLASVTSLTFEDQKLVSVGYAEPAADLYRNGGGPLVPGA</sequence>
<organism evidence="1 2">
    <name type="scientific">Streptomonospora salina</name>
    <dbReference type="NCBI Taxonomy" id="104205"/>
    <lineage>
        <taxon>Bacteria</taxon>
        <taxon>Bacillati</taxon>
        <taxon>Actinomycetota</taxon>
        <taxon>Actinomycetes</taxon>
        <taxon>Streptosporangiales</taxon>
        <taxon>Nocardiopsidaceae</taxon>
        <taxon>Streptomonospora</taxon>
    </lineage>
</organism>